<reference evidence="2 3" key="2">
    <citation type="journal article" date="2018" name="Hortic Res">
        <title>Improved Brassica rapa reference genome by single-molecule sequencing and chromosome conformation capture technologies.</title>
        <authorList>
            <person name="Zhang L."/>
            <person name="Cai X."/>
            <person name="Wu J."/>
            <person name="Liu M."/>
            <person name="Grob S."/>
            <person name="Cheng F."/>
            <person name="Liang J."/>
            <person name="Cai C."/>
            <person name="Liu Z."/>
            <person name="Liu B."/>
            <person name="Wang F."/>
            <person name="Li S."/>
            <person name="Liu F."/>
            <person name="Li X."/>
            <person name="Cheng L."/>
            <person name="Yang W."/>
            <person name="Li M.H."/>
            <person name="Grossniklaus U."/>
            <person name="Zheng H."/>
            <person name="Wang X."/>
        </authorList>
    </citation>
    <scope>NUCLEOTIDE SEQUENCE [LARGE SCALE GENOMIC DNA]</scope>
    <source>
        <strain evidence="2 3">cv. Chiifu-401-42</strain>
    </source>
</reference>
<dbReference type="InParanoid" id="M4DSK4"/>
<sequence>MDPNQTVGTTTSRGNNINPTGSDSGTKTLPTGPTGADGAIRTTQTQRIPPIGISSQDRFSPIDRNLIPDRISIPERARARVWNPPQRSQAPDPGATREKLQRPPQQGMTHRSLSYNGLDEIDTGLQGPRSTPIQSQNRCTGRPGEPRTRIQTPSHPTSENLTPSATGTFHQTGFDDPIGQARGYDLCRPIDVDLQMEDPVIQNYIERNDAELKRIHAIVHMATSYAPDIEFHQEFNCSRGYSCYFIAIMCPLRLPR</sequence>
<proteinExistence type="predicted"/>
<evidence type="ECO:0000313" key="3">
    <source>
        <dbReference type="Proteomes" id="UP000011750"/>
    </source>
</evidence>
<dbReference type="HOGENOM" id="CLU_1087233_0_0_1"/>
<feature type="compositionally biased region" description="Polar residues" evidence="1">
    <location>
        <begin position="149"/>
        <end position="164"/>
    </location>
</feature>
<dbReference type="EnsemblPlants" id="Bra019497.1">
    <property type="protein sequence ID" value="Bra019497.1-P"/>
    <property type="gene ID" value="Bra019497"/>
</dbReference>
<dbReference type="Gramene" id="Bra019497.1">
    <property type="protein sequence ID" value="Bra019497.1-P"/>
    <property type="gene ID" value="Bra019497"/>
</dbReference>
<keyword evidence="3" id="KW-1185">Reference proteome</keyword>
<accession>M4DSK4</accession>
<feature type="region of interest" description="Disordered" evidence="1">
    <location>
        <begin position="1"/>
        <end position="164"/>
    </location>
</feature>
<reference evidence="2 3" key="1">
    <citation type="journal article" date="2011" name="Nat. Genet.">
        <title>The genome of the mesopolyploid crop species Brassica rapa.</title>
        <authorList>
            <consortium name="Brassica rapa Genome Sequencing Project Consortium"/>
            <person name="Wang X."/>
            <person name="Wang H."/>
            <person name="Wang J."/>
            <person name="Sun R."/>
            <person name="Wu J."/>
            <person name="Liu S."/>
            <person name="Bai Y."/>
            <person name="Mun J.H."/>
            <person name="Bancroft I."/>
            <person name="Cheng F."/>
            <person name="Huang S."/>
            <person name="Li X."/>
            <person name="Hua W."/>
            <person name="Wang J."/>
            <person name="Wang X."/>
            <person name="Freeling M."/>
            <person name="Pires J.C."/>
            <person name="Paterson A.H."/>
            <person name="Chalhoub B."/>
            <person name="Wang B."/>
            <person name="Hayward A."/>
            <person name="Sharpe A.G."/>
            <person name="Park B.S."/>
            <person name="Weisshaar B."/>
            <person name="Liu B."/>
            <person name="Li B."/>
            <person name="Liu B."/>
            <person name="Tong C."/>
            <person name="Song C."/>
            <person name="Duran C."/>
            <person name="Peng C."/>
            <person name="Geng C."/>
            <person name="Koh C."/>
            <person name="Lin C."/>
            <person name="Edwards D."/>
            <person name="Mu D."/>
            <person name="Shen D."/>
            <person name="Soumpourou E."/>
            <person name="Li F."/>
            <person name="Fraser F."/>
            <person name="Conant G."/>
            <person name="Lassalle G."/>
            <person name="King G.J."/>
            <person name="Bonnema G."/>
            <person name="Tang H."/>
            <person name="Wang H."/>
            <person name="Belcram H."/>
            <person name="Zhou H."/>
            <person name="Hirakawa H."/>
            <person name="Abe H."/>
            <person name="Guo H."/>
            <person name="Wang H."/>
            <person name="Jin H."/>
            <person name="Parkin I.A."/>
            <person name="Batley J."/>
            <person name="Kim J.S."/>
            <person name="Just J."/>
            <person name="Li J."/>
            <person name="Xu J."/>
            <person name="Deng J."/>
            <person name="Kim J.A."/>
            <person name="Li J."/>
            <person name="Yu J."/>
            <person name="Meng J."/>
            <person name="Wang J."/>
            <person name="Min J."/>
            <person name="Poulain J."/>
            <person name="Wang J."/>
            <person name="Hatakeyama K."/>
            <person name="Wu K."/>
            <person name="Wang L."/>
            <person name="Fang L."/>
            <person name="Trick M."/>
            <person name="Links M.G."/>
            <person name="Zhao M."/>
            <person name="Jin M."/>
            <person name="Ramchiary N."/>
            <person name="Drou N."/>
            <person name="Berkman P.J."/>
            <person name="Cai Q."/>
            <person name="Huang Q."/>
            <person name="Li R."/>
            <person name="Tabata S."/>
            <person name="Cheng S."/>
            <person name="Zhang S."/>
            <person name="Zhang S."/>
            <person name="Huang S."/>
            <person name="Sato S."/>
            <person name="Sun S."/>
            <person name="Kwon S.J."/>
            <person name="Choi S.R."/>
            <person name="Lee T.H."/>
            <person name="Fan W."/>
            <person name="Zhao X."/>
            <person name="Tan X."/>
            <person name="Xu X."/>
            <person name="Wang Y."/>
            <person name="Qiu Y."/>
            <person name="Yin Y."/>
            <person name="Li Y."/>
            <person name="Du Y."/>
            <person name="Liao Y."/>
            <person name="Lim Y."/>
            <person name="Narusaka Y."/>
            <person name="Wang Y."/>
            <person name="Wang Z."/>
            <person name="Li Z."/>
            <person name="Wang Z."/>
            <person name="Xiong Z."/>
            <person name="Zhang Z."/>
        </authorList>
    </citation>
    <scope>NUCLEOTIDE SEQUENCE [LARGE SCALE GENOMIC DNA]</scope>
    <source>
        <strain evidence="2 3">cv. Chiifu-401-42</strain>
    </source>
</reference>
<dbReference type="OMA" id="QQGMTHR"/>
<dbReference type="Proteomes" id="UP000011750">
    <property type="component" value="Chromosome A06"/>
</dbReference>
<feature type="compositionally biased region" description="Polar residues" evidence="1">
    <location>
        <begin position="103"/>
        <end position="115"/>
    </location>
</feature>
<organism evidence="2 3">
    <name type="scientific">Brassica campestris</name>
    <name type="common">Field mustard</name>
    <dbReference type="NCBI Taxonomy" id="3711"/>
    <lineage>
        <taxon>Eukaryota</taxon>
        <taxon>Viridiplantae</taxon>
        <taxon>Streptophyta</taxon>
        <taxon>Embryophyta</taxon>
        <taxon>Tracheophyta</taxon>
        <taxon>Spermatophyta</taxon>
        <taxon>Magnoliopsida</taxon>
        <taxon>eudicotyledons</taxon>
        <taxon>Gunneridae</taxon>
        <taxon>Pentapetalae</taxon>
        <taxon>rosids</taxon>
        <taxon>malvids</taxon>
        <taxon>Brassicales</taxon>
        <taxon>Brassicaceae</taxon>
        <taxon>Brassiceae</taxon>
        <taxon>Brassica</taxon>
    </lineage>
</organism>
<feature type="compositionally biased region" description="Polar residues" evidence="1">
    <location>
        <begin position="41"/>
        <end position="58"/>
    </location>
</feature>
<dbReference type="SMR" id="M4DSK4"/>
<evidence type="ECO:0000313" key="2">
    <source>
        <dbReference type="EnsemblPlants" id="Bra019497.1-P"/>
    </source>
</evidence>
<protein>
    <submittedName>
        <fullName evidence="2">Uncharacterized protein</fullName>
    </submittedName>
</protein>
<dbReference type="AlphaFoldDB" id="M4DSK4"/>
<name>M4DSK4_BRACM</name>
<evidence type="ECO:0000256" key="1">
    <source>
        <dbReference type="SAM" id="MobiDB-lite"/>
    </source>
</evidence>
<feature type="compositionally biased region" description="Polar residues" evidence="1">
    <location>
        <begin position="1"/>
        <end position="31"/>
    </location>
</feature>
<feature type="compositionally biased region" description="Polar residues" evidence="1">
    <location>
        <begin position="128"/>
        <end position="139"/>
    </location>
</feature>
<reference evidence="2" key="3">
    <citation type="submission" date="2023-03" db="UniProtKB">
        <authorList>
            <consortium name="EnsemblPlants"/>
        </authorList>
    </citation>
    <scope>IDENTIFICATION</scope>
    <source>
        <strain evidence="2">cv. Chiifu-401-42</strain>
    </source>
</reference>